<protein>
    <submittedName>
        <fullName evidence="1">Uncharacterized protein</fullName>
    </submittedName>
</protein>
<sequence>MSDALLVPICVDAFLLTPGEHKDVDRRATGTTANLREHTFVGNALTATQQTIPKDVPGVYVKWELPAALRTGRAPEGDFPLMPNRWLVMRRSFITSSGVKRDTCHWLLRSDTAYASTLTGARKEPDTAPAALVPVATSPGGYPGMAPCGTVFPVVAGKTIQAEPHQWNDAGNSPLFLTVNSTGLPEFCSYQPYNQNILSFHDLHTDLAQTQSDSSRLNAGSQEITVNYLVMGWYSHGKSDLVRADTVNLRDTLKAYGWELPGTEDVSVSGTVYFGTVLGIPWSTTGTNLSSYQPSCGGAPFSLDARPQPAEVRLAAGQSSVEACTAVVARANLLTDAEARYFSAFQSNLLDTRANPGVPDHTAEIDVLHALQYGQHATSFISTQGGAHWQLTTDAGASPAPDSAQAQSMAEVTRDVNDLNARQALYEGVDRKIRDLTTRLKGLWWSSMPYKTNLSGIPTPPKDADVQSVNTLVTELEEALKDRTAHIIDIESKRKGIEEKLAAGTLPWVLQPMPLPPFQQAGDPVIVMMNLQAPRSQRTDELDGYLSGPLEIGRQTVLDSEPASLPTQLKSLLTPPAFSCFEVLTKGFEASLDGVVAGLGSKDVNCATVRGRGGTGSVTVPDSSAPVNPFRRWWNQPWKPVFLEWAADLYPSLLKAEQRPTDYPYGFTAVDPGEKSLLAAGDIPQYFHTDLHTQNSRSIPEDSIRQLTGCFTTAHPLLEDHTRYRLRHAADLARSQDARTAYLTLDKQIGDHSWNLTSATLTGVNSACAGRKPDVPLPTHPCSTDRPPFTYEPPKAADKFATPKPEVVTAPVPHLPLTVGKAIGDGHLPPVRSGQLRLRTLKIHDAFGRLLNLNPDVLHVAAPMRVHQNSTPAVDTRTYTHTGATTDPGNLINPAGLFDLRPRLHQGARLRYDYLTTGADRTPLCDLPDPSTANPVHGWLMATRAGRRHALLCYDPHGTPLYDLHCLSATNPATARPLPGCPYTEKPLTPGGQFSKDHPTLYAFLKPLLDDGNSKGHLAALLSTLELSLPATAPPSADGPDTHGLALLIGRPIALATARLRLELDGPPLRDPKDLAADRPPAHIEKWPVALGSPHLYTDGLLGYYTDTAFTTLHTHHPTGLTPPYTTQATPSDITLTPQDPAQSDTSDTHVTLLITPHNATYATTDILPASSLNLPPHTLDHLLTAIRPTIPLGPILTPPPQPAGPYVQTPTPTYGATTGIWQWTEPTAPGTWTEPVPAASPTTQAVTPTTLARSGYLQLIGRKQE</sequence>
<organism evidence="1 2">
    <name type="scientific">Streptomyces formicae</name>
    <dbReference type="NCBI Taxonomy" id="1616117"/>
    <lineage>
        <taxon>Bacteria</taxon>
        <taxon>Bacillati</taxon>
        <taxon>Actinomycetota</taxon>
        <taxon>Actinomycetes</taxon>
        <taxon>Kitasatosporales</taxon>
        <taxon>Streptomycetaceae</taxon>
        <taxon>Streptomyces</taxon>
    </lineage>
</organism>
<dbReference type="EMBL" id="CP071872">
    <property type="protein sequence ID" value="UNM14961.1"/>
    <property type="molecule type" value="Genomic_DNA"/>
</dbReference>
<evidence type="ECO:0000313" key="1">
    <source>
        <dbReference type="EMBL" id="UNM14961.1"/>
    </source>
</evidence>
<accession>A0ABY3WWT8</accession>
<gene>
    <name evidence="1" type="ORF">J4032_28965</name>
</gene>
<reference evidence="1 2" key="1">
    <citation type="submission" date="2021-03" db="EMBL/GenBank/DDBJ databases">
        <title>Complete genome of Streptomyces formicae strain 1H-GS9 (DSM 100524).</title>
        <authorList>
            <person name="Atanasov K.E."/>
            <person name="Altabella T."/>
            <person name="Ferrer A."/>
        </authorList>
    </citation>
    <scope>NUCLEOTIDE SEQUENCE [LARGE SCALE GENOMIC DNA]</scope>
    <source>
        <strain evidence="1 2">1H-GS9</strain>
    </source>
</reference>
<keyword evidence="2" id="KW-1185">Reference proteome</keyword>
<proteinExistence type="predicted"/>
<name>A0ABY3WWT8_9ACTN</name>
<dbReference type="RefSeq" id="WP_242335716.1">
    <property type="nucleotide sequence ID" value="NZ_CP071872.1"/>
</dbReference>
<dbReference type="Proteomes" id="UP000828924">
    <property type="component" value="Chromosome"/>
</dbReference>
<evidence type="ECO:0000313" key="2">
    <source>
        <dbReference type="Proteomes" id="UP000828924"/>
    </source>
</evidence>